<organism evidence="3 4">
    <name type="scientific">Teredinibacter turnerae (strain ATCC 39867 / T7901)</name>
    <dbReference type="NCBI Taxonomy" id="377629"/>
    <lineage>
        <taxon>Bacteria</taxon>
        <taxon>Pseudomonadati</taxon>
        <taxon>Pseudomonadota</taxon>
        <taxon>Gammaproteobacteria</taxon>
        <taxon>Cellvibrionales</taxon>
        <taxon>Cellvibrionaceae</taxon>
        <taxon>Teredinibacter</taxon>
    </lineage>
</organism>
<keyword evidence="4" id="KW-1185">Reference proteome</keyword>
<dbReference type="InterPro" id="IPR050170">
    <property type="entry name" value="TruD_pseudoU_synthase"/>
</dbReference>
<gene>
    <name evidence="2 3" type="primary">truD</name>
    <name evidence="3" type="ordered locus">TERTU_2834</name>
</gene>
<keyword evidence="1 2" id="KW-0819">tRNA processing</keyword>
<dbReference type="OrthoDB" id="1550679at2"/>
<dbReference type="InterPro" id="IPR042214">
    <property type="entry name" value="TruD_catalytic"/>
</dbReference>
<keyword evidence="2 3" id="KW-0413">Isomerase</keyword>
<sequence length="329" mass="37219">MGDTPFDLNFPFAYGGPCTQADFRTHPDDFIVDEILLEPPSGEGEHLCLQLTKRGENTGWLAEQLAKAFGVRPVDIGYHGLKDRHACTTQWFSVHLPKPDPEQAQILANLPERLEAQVVLREVRRHNKKLRRGGHLANRFTITLRNLSSDDGVDARLNRIAAEGVPNYFGEQRFGNHGSNLIWADRWLSGGEAIRNRGKRIMAQSAARSWLFNQVLAARVRDDSWRHATFDESQPSGPLWGRGRPVATEPQREYEQAVIAPWSAWLDPLEHVGLNQERRALVLQPQECHWQLDAERLVISFMLPPGGYATAVLRELCTLNNLSMPEAEQ</sequence>
<dbReference type="Proteomes" id="UP000009080">
    <property type="component" value="Chromosome"/>
</dbReference>
<dbReference type="GO" id="GO:0031119">
    <property type="term" value="P:tRNA pseudouridine synthesis"/>
    <property type="evidence" value="ECO:0007669"/>
    <property type="project" value="UniProtKB-UniRule"/>
</dbReference>
<dbReference type="HAMAP" id="MF_01082">
    <property type="entry name" value="TruD"/>
    <property type="match status" value="1"/>
</dbReference>
<evidence type="ECO:0000256" key="1">
    <source>
        <dbReference type="ARBA" id="ARBA00022694"/>
    </source>
</evidence>
<proteinExistence type="inferred from homology"/>
<dbReference type="EMBL" id="CP001614">
    <property type="protein sequence ID" value="ACR11594.1"/>
    <property type="molecule type" value="Genomic_DNA"/>
</dbReference>
<dbReference type="STRING" id="377629.TERTU_2834"/>
<feature type="active site" description="Nucleophile" evidence="2">
    <location>
        <position position="83"/>
    </location>
</feature>
<dbReference type="KEGG" id="ttu:TERTU_2834"/>
<dbReference type="InterPro" id="IPR043165">
    <property type="entry name" value="TruD_insert_sf"/>
</dbReference>
<dbReference type="Pfam" id="PF01142">
    <property type="entry name" value="TruD"/>
    <property type="match status" value="2"/>
</dbReference>
<dbReference type="eggNOG" id="COG0585">
    <property type="taxonomic scope" value="Bacteria"/>
</dbReference>
<dbReference type="AlphaFoldDB" id="C5BMS1"/>
<name>C5BMS1_TERTT</name>
<protein>
    <recommendedName>
        <fullName evidence="2">tRNA pseudouridine synthase D</fullName>
        <ecNumber evidence="2">5.4.99.27</ecNumber>
    </recommendedName>
    <alternativeName>
        <fullName evidence="2">tRNA pseudouridine(13) synthase</fullName>
    </alternativeName>
    <alternativeName>
        <fullName evidence="2">tRNA pseudouridylate synthase D</fullName>
    </alternativeName>
    <alternativeName>
        <fullName evidence="2">tRNA-uridine isomerase D</fullName>
    </alternativeName>
</protein>
<dbReference type="InterPro" id="IPR020103">
    <property type="entry name" value="PsdUridine_synth_cat_dom_sf"/>
</dbReference>
<dbReference type="RefSeq" id="WP_015817706.1">
    <property type="nucleotide sequence ID" value="NC_012997.1"/>
</dbReference>
<dbReference type="GO" id="GO:0003723">
    <property type="term" value="F:RNA binding"/>
    <property type="evidence" value="ECO:0007669"/>
    <property type="project" value="InterPro"/>
</dbReference>
<accession>C5BMS1</accession>
<dbReference type="EC" id="5.4.99.27" evidence="2"/>
<dbReference type="HOGENOM" id="CLU_005281_4_0_6"/>
<dbReference type="PANTHER" id="PTHR47811">
    <property type="entry name" value="TRNA PSEUDOURIDINE SYNTHASE D"/>
    <property type="match status" value="1"/>
</dbReference>
<evidence type="ECO:0000256" key="2">
    <source>
        <dbReference type="HAMAP-Rule" id="MF_01082"/>
    </source>
</evidence>
<dbReference type="PANTHER" id="PTHR47811:SF1">
    <property type="entry name" value="TRNA PSEUDOURIDINE SYNTHASE D"/>
    <property type="match status" value="1"/>
</dbReference>
<reference evidence="3 4" key="1">
    <citation type="journal article" date="2009" name="PLoS ONE">
        <title>The complete genome of Teredinibacter turnerae T7901: an intracellular endosymbiont of marine wood-boring bivalves (shipworms).</title>
        <authorList>
            <person name="Yang J.C."/>
            <person name="Madupu R."/>
            <person name="Durkin A.S."/>
            <person name="Ekborg N.A."/>
            <person name="Pedamallu C.S."/>
            <person name="Hostetler J.B."/>
            <person name="Radune D."/>
            <person name="Toms B.S."/>
            <person name="Henrissat B."/>
            <person name="Coutinho P.M."/>
            <person name="Schwarz S."/>
            <person name="Field L."/>
            <person name="Trindade-Silva A.E."/>
            <person name="Soares C.A.G."/>
            <person name="Elshahawi S."/>
            <person name="Hanora A."/>
            <person name="Schmidt E.W."/>
            <person name="Haygood M.G."/>
            <person name="Posfai J."/>
            <person name="Benner J."/>
            <person name="Madinger C."/>
            <person name="Nove J."/>
            <person name="Anton B."/>
            <person name="Chaudhary K."/>
            <person name="Foster J."/>
            <person name="Holman A."/>
            <person name="Kumar S."/>
            <person name="Lessard P.A."/>
            <person name="Luyten Y.A."/>
            <person name="Slatko B."/>
            <person name="Wood N."/>
            <person name="Wu B."/>
            <person name="Teplitski M."/>
            <person name="Mougous J.D."/>
            <person name="Ward N."/>
            <person name="Eisen J.A."/>
            <person name="Badger J.H."/>
            <person name="Distel D.L."/>
        </authorList>
    </citation>
    <scope>NUCLEOTIDE SEQUENCE [LARGE SCALE GENOMIC DNA]</scope>
    <source>
        <strain evidence="4">ATCC 39867 / T7901</strain>
    </source>
</reference>
<dbReference type="GO" id="GO:0160150">
    <property type="term" value="F:tRNA pseudouridine(13) synthase activity"/>
    <property type="evidence" value="ECO:0007669"/>
    <property type="project" value="UniProtKB-EC"/>
</dbReference>
<dbReference type="GO" id="GO:0005829">
    <property type="term" value="C:cytosol"/>
    <property type="evidence" value="ECO:0007669"/>
    <property type="project" value="TreeGrafter"/>
</dbReference>
<comment type="catalytic activity">
    <reaction evidence="2">
        <text>uridine(13) in tRNA = pseudouridine(13) in tRNA</text>
        <dbReference type="Rhea" id="RHEA:42540"/>
        <dbReference type="Rhea" id="RHEA-COMP:10105"/>
        <dbReference type="Rhea" id="RHEA-COMP:10106"/>
        <dbReference type="ChEBI" id="CHEBI:65314"/>
        <dbReference type="ChEBI" id="CHEBI:65315"/>
        <dbReference type="EC" id="5.4.99.27"/>
    </reaction>
</comment>
<comment type="similarity">
    <text evidence="2">Belongs to the pseudouridine synthase TruD family.</text>
</comment>
<comment type="function">
    <text evidence="2">Responsible for synthesis of pseudouridine from uracil-13 in transfer RNAs.</text>
</comment>
<evidence type="ECO:0000313" key="3">
    <source>
        <dbReference type="EMBL" id="ACR11594.1"/>
    </source>
</evidence>
<dbReference type="SUPFAM" id="SSF55120">
    <property type="entry name" value="Pseudouridine synthase"/>
    <property type="match status" value="1"/>
</dbReference>
<dbReference type="Gene3D" id="3.30.2350.20">
    <property type="entry name" value="TruD, catalytic domain"/>
    <property type="match status" value="2"/>
</dbReference>
<dbReference type="Gene3D" id="3.30.2340.10">
    <property type="entry name" value="TruD, insertion domain"/>
    <property type="match status" value="2"/>
</dbReference>
<evidence type="ECO:0000313" key="4">
    <source>
        <dbReference type="Proteomes" id="UP000009080"/>
    </source>
</evidence>
<dbReference type="InterPro" id="IPR001656">
    <property type="entry name" value="PsdUridine_synth_TruD"/>
</dbReference>